<dbReference type="GO" id="GO:0050135">
    <property type="term" value="F:NADP+ nucleosidase activity"/>
    <property type="evidence" value="ECO:0007669"/>
    <property type="project" value="InterPro"/>
</dbReference>
<dbReference type="Pfam" id="PF07179">
    <property type="entry name" value="SseB"/>
    <property type="match status" value="1"/>
</dbReference>
<dbReference type="AlphaFoldDB" id="A0A2S6GJS8"/>
<feature type="domain" description="SseB protein N-terminal" evidence="1">
    <location>
        <begin position="679"/>
        <end position="760"/>
    </location>
</feature>
<accession>A0A2S6GJS8</accession>
<evidence type="ECO:0000259" key="1">
    <source>
        <dbReference type="Pfam" id="PF07179"/>
    </source>
</evidence>
<dbReference type="InterPro" id="IPR009839">
    <property type="entry name" value="SseB_N"/>
</dbReference>
<reference evidence="3 4" key="1">
    <citation type="submission" date="2018-02" db="EMBL/GenBank/DDBJ databases">
        <title>Genomic Encyclopedia of Archaeal and Bacterial Type Strains, Phase II (KMG-II): from individual species to whole genera.</title>
        <authorList>
            <person name="Goeker M."/>
        </authorList>
    </citation>
    <scope>NUCLEOTIDE SEQUENCE [LARGE SCALE GENOMIC DNA]</scope>
    <source>
        <strain evidence="3 4">YU 961-1</strain>
    </source>
</reference>
<name>A0A2S6GJS8_9PSEU</name>
<dbReference type="EMBL" id="PTIX01000014">
    <property type="protein sequence ID" value="PPK65488.1"/>
    <property type="molecule type" value="Genomic_DNA"/>
</dbReference>
<dbReference type="InterPro" id="IPR025331">
    <property type="entry name" value="TNT"/>
</dbReference>
<evidence type="ECO:0000313" key="3">
    <source>
        <dbReference type="EMBL" id="PPK65488.1"/>
    </source>
</evidence>
<sequence>MSDLVGISGNAAFLVVPGPGRTGLVDQFAPVDGIPTGQGNPVKRVALSELESVFTLRTVHADGTDVPDADPLAGHLATVPLRQLRETTRDERSATWFPHLPADPAGDSASDEVQAALEAALTGAAPSGWTGMAVECEALATRMAVAITVTMADGTTRHWAPPAIIGQWLHRLRVRDYHPGRGVWFRARLDLAPGAPMTRDLDTSGPPAFRDDHESCADELRLLPRPAAAIPPWLLAAAIRSDQAARAAYPDPEAGGPPEMARLFDGRGRGGKPTWYRPELGERERQAVLEYLESAPVVLSARGLTRDELSDSDDPVVVMAFHTDGRFVWPGSAAHYLRAHGVPPASPLVEHIRARRHRPPDAVPVIAMDQAAALAMGRPWQESEVDAKVAEALRVLEGVVIEKRISQRHYSVHAEREDAWSLLRDGDRYRVQWSLDPWSAVRFGDVRQAAAYLAGQLAANAAELEYALGEEIPAWQSPLIVLSDDPPVESFASITTELLADVEVDRHGGTEGNLVFAVDTPFDRRGLPPEFAERPYHRYRLTGSWRVVAVVSEAGGRGYLLPLAVEEYLRSGAIAEVTPGGHPGLPPITDAMRAEAARTPGVWVYCADPDADPDLIDGTPLPVLLGGYKIGDDGRFTGETYVNEEYRPGPRRRGFPPPETEFERVLGHVAAGWLPRDRLVPVALDAPFVLETDDEGGLRVGVHPDGHRFLVVYSSSRLVPPDAGPVTRTTGRDLLPALPGLTLIINPGEDFGTELPGDDLIEETR</sequence>
<dbReference type="RefSeq" id="WP_104481242.1">
    <property type="nucleotide sequence ID" value="NZ_CP154825.1"/>
</dbReference>
<organism evidence="3 4">
    <name type="scientific">Actinokineospora auranticolor</name>
    <dbReference type="NCBI Taxonomy" id="155976"/>
    <lineage>
        <taxon>Bacteria</taxon>
        <taxon>Bacillati</taxon>
        <taxon>Actinomycetota</taxon>
        <taxon>Actinomycetes</taxon>
        <taxon>Pseudonocardiales</taxon>
        <taxon>Pseudonocardiaceae</taxon>
        <taxon>Actinokineospora</taxon>
    </lineage>
</organism>
<proteinExistence type="predicted"/>
<protein>
    <submittedName>
        <fullName evidence="3">Uncharacterized protein DUF4237</fullName>
    </submittedName>
</protein>
<evidence type="ECO:0000259" key="2">
    <source>
        <dbReference type="Pfam" id="PF14021"/>
    </source>
</evidence>
<gene>
    <name evidence="3" type="ORF">CLV40_114140</name>
</gene>
<dbReference type="Proteomes" id="UP000239203">
    <property type="component" value="Unassembled WGS sequence"/>
</dbReference>
<feature type="domain" description="TNT" evidence="2">
    <location>
        <begin position="498"/>
        <end position="577"/>
    </location>
</feature>
<dbReference type="OrthoDB" id="275232at2"/>
<comment type="caution">
    <text evidence="3">The sequence shown here is derived from an EMBL/GenBank/DDBJ whole genome shotgun (WGS) entry which is preliminary data.</text>
</comment>
<keyword evidence="4" id="KW-1185">Reference proteome</keyword>
<dbReference type="Pfam" id="PF14021">
    <property type="entry name" value="TNT"/>
    <property type="match status" value="1"/>
</dbReference>
<evidence type="ECO:0000313" key="4">
    <source>
        <dbReference type="Proteomes" id="UP000239203"/>
    </source>
</evidence>